<comment type="caution">
    <text evidence="1">The sequence shown here is derived from an EMBL/GenBank/DDBJ whole genome shotgun (WGS) entry which is preliminary data.</text>
</comment>
<sequence length="182" mass="21313">MKNLEMKNLTPDLYAPINPNEGAAGFRLGMQYADFLEQTVHLFINDYLAESIGDNFWRVYEQKEFNEITQIQYNFNYCYWNDSVVLVFNGDSSELESIQLYSGYKGALFDEYHIGDKLSKIHEKFNFYFYADVHYLIDNNAYIDSEEDPVLIEGIALKTDYLIEYSSAYSDHVVEQTNVFKV</sequence>
<gene>
    <name evidence="1" type="ORF">F927_01211</name>
</gene>
<dbReference type="PATRIC" id="fig|1217659.3.peg.1185"/>
<evidence type="ECO:0000313" key="2">
    <source>
        <dbReference type="Proteomes" id="UP000017667"/>
    </source>
</evidence>
<accession>N9GQR2</accession>
<dbReference type="EMBL" id="APQQ01000014">
    <property type="protein sequence ID" value="ENW19444.1"/>
    <property type="molecule type" value="Genomic_DNA"/>
</dbReference>
<organism evidence="1 2">
    <name type="scientific">Acinetobacter haemolyticus CIP 64.3 = MTCC 9819</name>
    <dbReference type="NCBI Taxonomy" id="1217659"/>
    <lineage>
        <taxon>Bacteria</taxon>
        <taxon>Pseudomonadati</taxon>
        <taxon>Pseudomonadota</taxon>
        <taxon>Gammaproteobacteria</taxon>
        <taxon>Moraxellales</taxon>
        <taxon>Moraxellaceae</taxon>
        <taxon>Acinetobacter</taxon>
    </lineage>
</organism>
<proteinExistence type="predicted"/>
<name>N9GQR2_ACIHA</name>
<evidence type="ECO:0000313" key="1">
    <source>
        <dbReference type="EMBL" id="ENW19444.1"/>
    </source>
</evidence>
<dbReference type="HOGENOM" id="CLU_1514757_0_0_6"/>
<dbReference type="AlphaFoldDB" id="N9GQR2"/>
<reference evidence="1 2" key="1">
    <citation type="submission" date="2013-02" db="EMBL/GenBank/DDBJ databases">
        <title>The Genome Sequence of Acinetobacter haemolyticus CIP 64.3.</title>
        <authorList>
            <consortium name="The Broad Institute Genome Sequencing Platform"/>
            <consortium name="The Broad Institute Genome Sequencing Center for Infectious Disease"/>
            <person name="Cerqueira G."/>
            <person name="Feldgarden M."/>
            <person name="Courvalin P."/>
            <person name="Perichon B."/>
            <person name="Grillot-Courvalin C."/>
            <person name="Clermont D."/>
            <person name="Rocha E."/>
            <person name="Yoon E.-J."/>
            <person name="Nemec A."/>
            <person name="Walker B."/>
            <person name="Young S.K."/>
            <person name="Zeng Q."/>
            <person name="Gargeya S."/>
            <person name="Fitzgerald M."/>
            <person name="Haas B."/>
            <person name="Abouelleil A."/>
            <person name="Alvarado L."/>
            <person name="Arachchi H.M."/>
            <person name="Berlin A.M."/>
            <person name="Chapman S.B."/>
            <person name="Dewar J."/>
            <person name="Goldberg J."/>
            <person name="Griggs A."/>
            <person name="Gujja S."/>
            <person name="Hansen M."/>
            <person name="Howarth C."/>
            <person name="Imamovic A."/>
            <person name="Larimer J."/>
            <person name="McCowan C."/>
            <person name="Murphy C."/>
            <person name="Neiman D."/>
            <person name="Pearson M."/>
            <person name="Priest M."/>
            <person name="Roberts A."/>
            <person name="Saif S."/>
            <person name="Shea T."/>
            <person name="Sisk P."/>
            <person name="Sykes S."/>
            <person name="Wortman J."/>
            <person name="Nusbaum C."/>
            <person name="Birren B."/>
        </authorList>
    </citation>
    <scope>NUCLEOTIDE SEQUENCE [LARGE SCALE GENOMIC DNA]</scope>
    <source>
        <strain evidence="1 2">CIP 64.3</strain>
    </source>
</reference>
<dbReference type="Proteomes" id="UP000017667">
    <property type="component" value="Unassembled WGS sequence"/>
</dbReference>
<keyword evidence="2" id="KW-1185">Reference proteome</keyword>
<protein>
    <submittedName>
        <fullName evidence="1">Uncharacterized protein</fullName>
    </submittedName>
</protein>